<accession>A0A238V9R3</accession>
<sequence>MTDLILISGFLGSGKTTLLKNLLHLNTNKKIAVIQNEFASSGVDGKELKLSNDGFKLVEINNGSVFCVCLLSNFIENITTLIEQYNPEIIYLEASGISDPISICELLNHESINTKVKYAGAWCVVDALNFERSANFVQRSKHQVRVADKIILNKIDLVDENQIENVLQKVRAINPFASIEKQTFCNVKNAKLNQVTTVSTLTSEDKRPEEIKTAVYRTTDLISEENLKLFLKELSNHSIRAKGFVRVGVNTFKMFQLTYANFEIISLENYTGSCEIIAFGENMELKLLRKLFQQANEE</sequence>
<organism evidence="2 3">
    <name type="scientific">Lutibacter agarilyticus</name>
    <dbReference type="NCBI Taxonomy" id="1109740"/>
    <lineage>
        <taxon>Bacteria</taxon>
        <taxon>Pseudomonadati</taxon>
        <taxon>Bacteroidota</taxon>
        <taxon>Flavobacteriia</taxon>
        <taxon>Flavobacteriales</taxon>
        <taxon>Flavobacteriaceae</taxon>
        <taxon>Lutibacter</taxon>
    </lineage>
</organism>
<dbReference type="OrthoDB" id="9808822at2"/>
<dbReference type="RefSeq" id="WP_089379783.1">
    <property type="nucleotide sequence ID" value="NZ_FZNT01000001.1"/>
</dbReference>
<name>A0A238V9R3_9FLAO</name>
<dbReference type="Pfam" id="PF02492">
    <property type="entry name" value="cobW"/>
    <property type="match status" value="1"/>
</dbReference>
<proteinExistence type="predicted"/>
<dbReference type="GO" id="GO:0005737">
    <property type="term" value="C:cytoplasm"/>
    <property type="evidence" value="ECO:0007669"/>
    <property type="project" value="TreeGrafter"/>
</dbReference>
<dbReference type="PANTHER" id="PTHR13748">
    <property type="entry name" value="COBW-RELATED"/>
    <property type="match status" value="1"/>
</dbReference>
<evidence type="ECO:0000259" key="1">
    <source>
        <dbReference type="Pfam" id="PF02492"/>
    </source>
</evidence>
<dbReference type="Gene3D" id="3.40.50.300">
    <property type="entry name" value="P-loop containing nucleotide triphosphate hydrolases"/>
    <property type="match status" value="1"/>
</dbReference>
<gene>
    <name evidence="2" type="ORF">SAMN06265371_101103</name>
</gene>
<feature type="domain" description="CobW/HypB/UreG nucleotide-binding" evidence="1">
    <location>
        <begin position="5"/>
        <end position="178"/>
    </location>
</feature>
<evidence type="ECO:0000313" key="2">
    <source>
        <dbReference type="EMBL" id="SNR31125.1"/>
    </source>
</evidence>
<dbReference type="AlphaFoldDB" id="A0A238V9R3"/>
<reference evidence="2 3" key="1">
    <citation type="submission" date="2017-06" db="EMBL/GenBank/DDBJ databases">
        <authorList>
            <person name="Kim H.J."/>
            <person name="Triplett B.A."/>
        </authorList>
    </citation>
    <scope>NUCLEOTIDE SEQUENCE [LARGE SCALE GENOMIC DNA]</scope>
    <source>
        <strain evidence="2 3">DSM 29150</strain>
    </source>
</reference>
<keyword evidence="3" id="KW-1185">Reference proteome</keyword>
<protein>
    <submittedName>
        <fullName evidence="2">GTPase, G3E family</fullName>
    </submittedName>
</protein>
<dbReference type="CDD" id="cd03112">
    <property type="entry name" value="CobW-like"/>
    <property type="match status" value="1"/>
</dbReference>
<dbReference type="SUPFAM" id="SSF52540">
    <property type="entry name" value="P-loop containing nucleoside triphosphate hydrolases"/>
    <property type="match status" value="1"/>
</dbReference>
<dbReference type="InterPro" id="IPR051316">
    <property type="entry name" value="Zinc-reg_GTPase_activator"/>
</dbReference>
<evidence type="ECO:0000313" key="3">
    <source>
        <dbReference type="Proteomes" id="UP000198384"/>
    </source>
</evidence>
<dbReference type="InterPro" id="IPR027417">
    <property type="entry name" value="P-loop_NTPase"/>
</dbReference>
<dbReference type="EMBL" id="FZNT01000001">
    <property type="protein sequence ID" value="SNR31125.1"/>
    <property type="molecule type" value="Genomic_DNA"/>
</dbReference>
<dbReference type="Proteomes" id="UP000198384">
    <property type="component" value="Unassembled WGS sequence"/>
</dbReference>
<dbReference type="PANTHER" id="PTHR13748:SF31">
    <property type="entry name" value="ZINC-REGULATED GTPASE METALLOPROTEIN ACTIVATOR 1A-RELATED"/>
    <property type="match status" value="1"/>
</dbReference>
<dbReference type="InterPro" id="IPR003495">
    <property type="entry name" value="CobW/HypB/UreG_nucleotide-bd"/>
</dbReference>